<gene>
    <name evidence="1" type="ORF">DP923_05760</name>
</gene>
<accession>A0A364REP2</accession>
<name>A0A364REP2_9BACT</name>
<organism evidence="1 2">
    <name type="scientific">Pontibacter arcticus</name>
    <dbReference type="NCBI Taxonomy" id="2080288"/>
    <lineage>
        <taxon>Bacteria</taxon>
        <taxon>Pseudomonadati</taxon>
        <taxon>Bacteroidota</taxon>
        <taxon>Cytophagia</taxon>
        <taxon>Cytophagales</taxon>
        <taxon>Hymenobacteraceae</taxon>
        <taxon>Pontibacter</taxon>
    </lineage>
</organism>
<dbReference type="AlphaFoldDB" id="A0A364REP2"/>
<comment type="caution">
    <text evidence="1">The sequence shown here is derived from an EMBL/GenBank/DDBJ whole genome shotgun (WGS) entry which is preliminary data.</text>
</comment>
<reference evidence="1 2" key="1">
    <citation type="submission" date="2018-06" db="EMBL/GenBank/DDBJ databases">
        <authorList>
            <person name="Liu Z.-W."/>
        </authorList>
    </citation>
    <scope>NUCLEOTIDE SEQUENCE [LARGE SCALE GENOMIC DNA]</scope>
    <source>
        <strain evidence="1 2">2b14</strain>
    </source>
</reference>
<evidence type="ECO:0000313" key="2">
    <source>
        <dbReference type="Proteomes" id="UP000251692"/>
    </source>
</evidence>
<reference evidence="1 2" key="2">
    <citation type="submission" date="2018-07" db="EMBL/GenBank/DDBJ databases">
        <title>Pontibacter sp. 2b14 genomic sequence and assembly.</title>
        <authorList>
            <person name="Du Z.-J."/>
        </authorList>
    </citation>
    <scope>NUCLEOTIDE SEQUENCE [LARGE SCALE GENOMIC DNA]</scope>
    <source>
        <strain evidence="1 2">2b14</strain>
    </source>
</reference>
<protein>
    <submittedName>
        <fullName evidence="1">Uncharacterized protein</fullName>
    </submittedName>
</protein>
<dbReference type="EMBL" id="QMDV01000002">
    <property type="protein sequence ID" value="RAU82759.1"/>
    <property type="molecule type" value="Genomic_DNA"/>
</dbReference>
<dbReference type="OrthoDB" id="893392at2"/>
<proteinExistence type="predicted"/>
<dbReference type="Proteomes" id="UP000251692">
    <property type="component" value="Unassembled WGS sequence"/>
</dbReference>
<evidence type="ECO:0000313" key="1">
    <source>
        <dbReference type="EMBL" id="RAU82759.1"/>
    </source>
</evidence>
<dbReference type="RefSeq" id="WP_112304909.1">
    <property type="nucleotide sequence ID" value="NZ_QMDV01000002.1"/>
</dbReference>
<sequence>MKLKGNILNIKSKRDSNNADIELEIDKIEYITYKKDGKYHQPFDYIDELETPLILTGDCLARDNTKHTEEGDFEFKVYDKAEDGTYTLNENKRLELSIEVDFDEGLSILSALTYTVVISNDEFQKLKSDRAKERRAKKGSHRKDR</sequence>
<keyword evidence="2" id="KW-1185">Reference proteome</keyword>